<dbReference type="STRING" id="1121326.CLMAG_33370"/>
<protein>
    <recommendedName>
        <fullName evidence="1">Putative Se/S carrier protein-like domain-containing protein</fullName>
    </recommendedName>
</protein>
<sequence length="79" mass="9087">MTEYIALFFTHSGAIKFERFVKGKNIKSVLMPVPRKLSSSCGVGVRFEFNSSINEILIDEIESLYEIKESNYKKIYVSD</sequence>
<dbReference type="RefSeq" id="WP_066624521.1">
    <property type="nucleotide sequence ID" value="NZ_FQXL01000005.1"/>
</dbReference>
<name>A0A161WXA2_9CLOT</name>
<evidence type="ECO:0000259" key="1">
    <source>
        <dbReference type="Pfam" id="PF11823"/>
    </source>
</evidence>
<accession>A0A161WXA2</accession>
<gene>
    <name evidence="2" type="ORF">CLMAG_33370</name>
</gene>
<comment type="caution">
    <text evidence="2">The sequence shown here is derived from an EMBL/GenBank/DDBJ whole genome shotgun (WGS) entry which is preliminary data.</text>
</comment>
<dbReference type="Proteomes" id="UP000076603">
    <property type="component" value="Unassembled WGS sequence"/>
</dbReference>
<dbReference type="EMBL" id="LWAE01000003">
    <property type="protein sequence ID" value="KZL91578.1"/>
    <property type="molecule type" value="Genomic_DNA"/>
</dbReference>
<evidence type="ECO:0000313" key="3">
    <source>
        <dbReference type="Proteomes" id="UP000076603"/>
    </source>
</evidence>
<feature type="domain" description="Putative Se/S carrier protein-like" evidence="1">
    <location>
        <begin position="3"/>
        <end position="50"/>
    </location>
</feature>
<dbReference type="PATRIC" id="fig|1121326.3.peg.3370"/>
<reference evidence="2 3" key="1">
    <citation type="submission" date="2016-04" db="EMBL/GenBank/DDBJ databases">
        <title>Genome sequence of Clostridium magnum DSM 2767.</title>
        <authorList>
            <person name="Poehlein A."/>
            <person name="Uhlig R."/>
            <person name="Fischer R."/>
            <person name="Bahl H."/>
            <person name="Daniel R."/>
        </authorList>
    </citation>
    <scope>NUCLEOTIDE SEQUENCE [LARGE SCALE GENOMIC DNA]</scope>
    <source>
        <strain evidence="2 3">DSM 2767</strain>
    </source>
</reference>
<proteinExistence type="predicted"/>
<keyword evidence="3" id="KW-1185">Reference proteome</keyword>
<dbReference type="InterPro" id="IPR021778">
    <property type="entry name" value="Se/S_carrier-like"/>
</dbReference>
<dbReference type="Pfam" id="PF11823">
    <property type="entry name" value="Se_S_carrier"/>
    <property type="match status" value="1"/>
</dbReference>
<evidence type="ECO:0000313" key="2">
    <source>
        <dbReference type="EMBL" id="KZL91578.1"/>
    </source>
</evidence>
<organism evidence="2 3">
    <name type="scientific">Clostridium magnum DSM 2767</name>
    <dbReference type="NCBI Taxonomy" id="1121326"/>
    <lineage>
        <taxon>Bacteria</taxon>
        <taxon>Bacillati</taxon>
        <taxon>Bacillota</taxon>
        <taxon>Clostridia</taxon>
        <taxon>Eubacteriales</taxon>
        <taxon>Clostridiaceae</taxon>
        <taxon>Clostridium</taxon>
    </lineage>
</organism>
<dbReference type="OrthoDB" id="3192849at2"/>
<dbReference type="AlphaFoldDB" id="A0A161WXA2"/>